<evidence type="ECO:0000313" key="8">
    <source>
        <dbReference type="Proteomes" id="UP000250043"/>
    </source>
</evidence>
<reference evidence="7 8" key="1">
    <citation type="submission" date="2016-07" db="EMBL/GenBank/DDBJ databases">
        <title>Draft genome of the white-rot fungus Obba rivulosa 3A-2.</title>
        <authorList>
            <consortium name="DOE Joint Genome Institute"/>
            <person name="Miettinen O."/>
            <person name="Riley R."/>
            <person name="Acob R."/>
            <person name="Barry K."/>
            <person name="Cullen D."/>
            <person name="De Vries R."/>
            <person name="Hainaut M."/>
            <person name="Hatakka A."/>
            <person name="Henrissat B."/>
            <person name="Hilden K."/>
            <person name="Kuo R."/>
            <person name="Labutti K."/>
            <person name="Lipzen A."/>
            <person name="Makela M.R."/>
            <person name="Sandor L."/>
            <person name="Spatafora J.W."/>
            <person name="Grigoriev I.V."/>
            <person name="Hibbett D.S."/>
        </authorList>
    </citation>
    <scope>NUCLEOTIDE SEQUENCE [LARGE SCALE GENOMIC DNA]</scope>
    <source>
        <strain evidence="7 8">3A-2</strain>
    </source>
</reference>
<evidence type="ECO:0000256" key="3">
    <source>
        <dbReference type="ARBA" id="ARBA00022980"/>
    </source>
</evidence>
<dbReference type="InterPro" id="IPR007740">
    <property type="entry name" value="Ribosomal_mL49"/>
</dbReference>
<dbReference type="GO" id="GO:0005762">
    <property type="term" value="C:mitochondrial large ribosomal subunit"/>
    <property type="evidence" value="ECO:0007669"/>
    <property type="project" value="TreeGrafter"/>
</dbReference>
<keyword evidence="4" id="KW-0496">Mitochondrion</keyword>
<accession>A0A8E2DHX5</accession>
<dbReference type="GO" id="GO:0003735">
    <property type="term" value="F:structural constituent of ribosome"/>
    <property type="evidence" value="ECO:0007669"/>
    <property type="project" value="InterPro"/>
</dbReference>
<keyword evidence="5" id="KW-0687">Ribonucleoprotein</keyword>
<sequence length="130" mass="14506">MFKSFPSRLLVTPARAARFYAQTAPTTPAPQPGTAAPTPVRYPYFIPRNTRGSIPVYTDIRNAGSKHQTLIRNVEGNIDALVADLRKELFEPGTPEADRMKIQTIRSKHVVLSGGLWKTEVTRWLALKGF</sequence>
<name>A0A8E2DHX5_9APHY</name>
<gene>
    <name evidence="7" type="ORF">OBBRIDRAFT_736206</name>
</gene>
<dbReference type="PANTHER" id="PTHR13477:SF0">
    <property type="entry name" value="LARGE RIBOSOMAL SUBUNIT PROTEIN ML49"/>
    <property type="match status" value="1"/>
</dbReference>
<dbReference type="Pfam" id="PF05046">
    <property type="entry name" value="Img2"/>
    <property type="match status" value="1"/>
</dbReference>
<dbReference type="EMBL" id="KV722486">
    <property type="protein sequence ID" value="OCH87431.1"/>
    <property type="molecule type" value="Genomic_DNA"/>
</dbReference>
<dbReference type="Proteomes" id="UP000250043">
    <property type="component" value="Unassembled WGS sequence"/>
</dbReference>
<keyword evidence="3" id="KW-0689">Ribosomal protein</keyword>
<comment type="similarity">
    <text evidence="2">Belongs to the mitochondrion-specific ribosomal protein mL49 family.</text>
</comment>
<dbReference type="PANTHER" id="PTHR13477">
    <property type="entry name" value="MITOCHONDRIAL 39S RIBOSOMAL PROTEIN L49"/>
    <property type="match status" value="1"/>
</dbReference>
<protein>
    <recommendedName>
        <fullName evidence="6">Large ribosomal subunit protein mL49</fullName>
    </recommendedName>
</protein>
<keyword evidence="8" id="KW-1185">Reference proteome</keyword>
<proteinExistence type="inferred from homology"/>
<comment type="subcellular location">
    <subcellularLocation>
        <location evidence="1">Mitochondrion</location>
    </subcellularLocation>
</comment>
<dbReference type="GO" id="GO:0006412">
    <property type="term" value="P:translation"/>
    <property type="evidence" value="ECO:0007669"/>
    <property type="project" value="InterPro"/>
</dbReference>
<dbReference type="Gene3D" id="3.30.780.10">
    <property type="entry name" value="SUI1-like domain"/>
    <property type="match status" value="1"/>
</dbReference>
<evidence type="ECO:0000256" key="5">
    <source>
        <dbReference type="ARBA" id="ARBA00023274"/>
    </source>
</evidence>
<evidence type="ECO:0000256" key="2">
    <source>
        <dbReference type="ARBA" id="ARBA00005677"/>
    </source>
</evidence>
<evidence type="ECO:0000256" key="6">
    <source>
        <dbReference type="ARBA" id="ARBA00035191"/>
    </source>
</evidence>
<evidence type="ECO:0000256" key="1">
    <source>
        <dbReference type="ARBA" id="ARBA00004173"/>
    </source>
</evidence>
<evidence type="ECO:0000313" key="7">
    <source>
        <dbReference type="EMBL" id="OCH87431.1"/>
    </source>
</evidence>
<organism evidence="7 8">
    <name type="scientific">Obba rivulosa</name>
    <dbReference type="NCBI Taxonomy" id="1052685"/>
    <lineage>
        <taxon>Eukaryota</taxon>
        <taxon>Fungi</taxon>
        <taxon>Dikarya</taxon>
        <taxon>Basidiomycota</taxon>
        <taxon>Agaricomycotina</taxon>
        <taxon>Agaricomycetes</taxon>
        <taxon>Polyporales</taxon>
        <taxon>Gelatoporiaceae</taxon>
        <taxon>Obba</taxon>
    </lineage>
</organism>
<evidence type="ECO:0000256" key="4">
    <source>
        <dbReference type="ARBA" id="ARBA00023128"/>
    </source>
</evidence>
<dbReference type="OrthoDB" id="19439at2759"/>
<dbReference type="AlphaFoldDB" id="A0A8E2DHX5"/>